<evidence type="ECO:0000313" key="6">
    <source>
        <dbReference type="EMBL" id="MCP8351940.1"/>
    </source>
</evidence>
<comment type="similarity">
    <text evidence="2">Belongs to the SdhE FAD assembly factor family.</text>
</comment>
<dbReference type="InterPro" id="IPR005631">
    <property type="entry name" value="SDH"/>
</dbReference>
<evidence type="ECO:0000256" key="1">
    <source>
        <dbReference type="ARBA" id="ARBA00004496"/>
    </source>
</evidence>
<name>A0ABT1L439_9GAMM</name>
<dbReference type="RefSeq" id="WP_258569048.1">
    <property type="nucleotide sequence ID" value="NZ_JAKUDN010000001.1"/>
</dbReference>
<dbReference type="PANTHER" id="PTHR39585:SF1">
    <property type="entry name" value="FAD ASSEMBLY FACTOR SDHE"/>
    <property type="match status" value="1"/>
</dbReference>
<keyword evidence="4" id="KW-0963">Cytoplasm</keyword>
<dbReference type="PANTHER" id="PTHR39585">
    <property type="entry name" value="FAD ASSEMBLY FACTOR SDHE"/>
    <property type="match status" value="1"/>
</dbReference>
<dbReference type="Gene3D" id="1.10.150.250">
    <property type="entry name" value="Flavinator of succinate dehydrogenase"/>
    <property type="match status" value="1"/>
</dbReference>
<evidence type="ECO:0000256" key="5">
    <source>
        <dbReference type="ARBA" id="ARBA00023186"/>
    </source>
</evidence>
<evidence type="ECO:0000256" key="4">
    <source>
        <dbReference type="ARBA" id="ARBA00022490"/>
    </source>
</evidence>
<evidence type="ECO:0000313" key="7">
    <source>
        <dbReference type="Proteomes" id="UP001320768"/>
    </source>
</evidence>
<proteinExistence type="inferred from homology"/>
<dbReference type="Proteomes" id="UP001320768">
    <property type="component" value="Unassembled WGS sequence"/>
</dbReference>
<organism evidence="6 7">
    <name type="scientific">Candidatus Synchoanobacter obligatus</name>
    <dbReference type="NCBI Taxonomy" id="2919597"/>
    <lineage>
        <taxon>Bacteria</taxon>
        <taxon>Pseudomonadati</taxon>
        <taxon>Pseudomonadota</taxon>
        <taxon>Gammaproteobacteria</taxon>
        <taxon>Candidatus Comchoanobacterales</taxon>
        <taxon>Candidatus Comchoanobacteraceae</taxon>
        <taxon>Candidatus Synchoanobacter</taxon>
    </lineage>
</organism>
<protein>
    <recommendedName>
        <fullName evidence="3">FAD assembly factor SdhE</fullName>
    </recommendedName>
</protein>
<gene>
    <name evidence="6" type="ORF">MKS91_01350</name>
</gene>
<dbReference type="SUPFAM" id="SSF109910">
    <property type="entry name" value="YgfY-like"/>
    <property type="match status" value="1"/>
</dbReference>
<keyword evidence="7" id="KW-1185">Reference proteome</keyword>
<dbReference type="InterPro" id="IPR036714">
    <property type="entry name" value="SDH_sf"/>
</dbReference>
<reference evidence="6 7" key="1">
    <citation type="journal article" date="2022" name="Nat. Microbiol.">
        <title>The microbiome of a bacterivorous marine choanoflagellate contains a resource-demanding obligate bacterial associate.</title>
        <authorList>
            <person name="Needham D.M."/>
            <person name="Poirier C."/>
            <person name="Bachy C."/>
            <person name="George E.E."/>
            <person name="Wilken S."/>
            <person name="Yung C.C.M."/>
            <person name="Limardo A.J."/>
            <person name="Morando M."/>
            <person name="Sudek L."/>
            <person name="Malmstrom R.R."/>
            <person name="Keeling P.J."/>
            <person name="Santoro A.E."/>
            <person name="Worden A.Z."/>
        </authorList>
    </citation>
    <scope>NUCLEOTIDE SEQUENCE [LARGE SCALE GENOMIC DNA]</scope>
    <source>
        <strain evidence="6 7">Comchoano-2</strain>
    </source>
</reference>
<comment type="caution">
    <text evidence="6">The sequence shown here is derived from an EMBL/GenBank/DDBJ whole genome shotgun (WGS) entry which is preliminary data.</text>
</comment>
<keyword evidence="5" id="KW-0143">Chaperone</keyword>
<sequence>MSQSEVEWRCRRSILELDILISRFFKSQYDLLSVLEKKQFFQLLLLEDPALMALMMDNTQDDPLLNKIRLTMGFEGSDKKSGH</sequence>
<accession>A0ABT1L439</accession>
<dbReference type="EMBL" id="JAKUDN010000001">
    <property type="protein sequence ID" value="MCP8351940.1"/>
    <property type="molecule type" value="Genomic_DNA"/>
</dbReference>
<evidence type="ECO:0000256" key="2">
    <source>
        <dbReference type="ARBA" id="ARBA00008571"/>
    </source>
</evidence>
<evidence type="ECO:0000256" key="3">
    <source>
        <dbReference type="ARBA" id="ARBA00019418"/>
    </source>
</evidence>
<dbReference type="Pfam" id="PF03937">
    <property type="entry name" value="Sdh5"/>
    <property type="match status" value="1"/>
</dbReference>
<dbReference type="InterPro" id="IPR050531">
    <property type="entry name" value="SdhE_FAD_assembly_factor"/>
</dbReference>
<comment type="subcellular location">
    <subcellularLocation>
        <location evidence="1">Cytoplasm</location>
    </subcellularLocation>
</comment>